<dbReference type="PANTHER" id="PTHR32303:SF4">
    <property type="entry name" value="QUINOPROTEIN GLUCOSE DEHYDROGENASE"/>
    <property type="match status" value="1"/>
</dbReference>
<name>A0ABV9QZX8_9GAMM</name>
<sequence>MRNLLAIGLAIGSAGAVSAQTASDWSAYGGDGRGQRHVPLAQITPRNVAQLELAWSLRTGELGEGFARAGEALTFEATPLKLGDTLYFPTATGVVFALDAASGRERWRFDARVDRTRDYSEMATRGVSAWRDANAAAGAACAERIVFATIDARLIAIDAKTGKRCADFGADSGTPGEVDLSRNVRRIERRLGQYQITSPPAIAGDVAVVGSSIGDNGGTALELGVVRGYDLRSGALLWHWDPIPRTASIPPDAANPDFGEIDAQQARWTGAANAWAPFAVDAERGLVFVPTGSASPDFFGGVRPGDNRWASSVVALRAATGELAWGRQLVHHDLWDYDTASPPMLVDLDRGGAKVPALVQLTKTGQVFVLNRESGEPLFPIEERAVPQGAVAGETPSPTQPFSSLPPLVSHAKVTPDDAWGLTFWDRGACRDAIAALRSEGIYTPPSLQGTIERPGYAGGSNWGGGTWDPQRNLLIANVMDLPFVVALIPRDQLDAQYDSGLYRGWEFARQSGTPYAMRRALLKSPLGAPCTAPPWGRLVALDLGKGEIAWSKPLGTSRDRAPWPFWSIEGAPNMGGPLSTAGGLTFIGATTDNFLRAFDSASGVEVWKARLPAGGQATPMSYEAGGRQYVVIAAGGHAKLGTAQGDYVLAYALPATR</sequence>
<accession>A0ABV9QZX8</accession>
<keyword evidence="4" id="KW-0732">Signal</keyword>
<evidence type="ECO:0000256" key="3">
    <source>
        <dbReference type="ARBA" id="ARBA00023002"/>
    </source>
</evidence>
<dbReference type="Pfam" id="PF01011">
    <property type="entry name" value="PQQ"/>
    <property type="match status" value="1"/>
</dbReference>
<evidence type="ECO:0000256" key="2">
    <source>
        <dbReference type="ARBA" id="ARBA00008156"/>
    </source>
</evidence>
<dbReference type="SMART" id="SM00564">
    <property type="entry name" value="PQQ"/>
    <property type="match status" value="4"/>
</dbReference>
<dbReference type="EMBL" id="JBHSHD010000019">
    <property type="protein sequence ID" value="MFC4822617.1"/>
    <property type="molecule type" value="Genomic_DNA"/>
</dbReference>
<dbReference type="InterPro" id="IPR018391">
    <property type="entry name" value="PQQ_b-propeller_rpt"/>
</dbReference>
<proteinExistence type="inferred from homology"/>
<dbReference type="PANTHER" id="PTHR32303">
    <property type="entry name" value="QUINOPROTEIN ALCOHOL DEHYDROGENASE (CYTOCHROME C)"/>
    <property type="match status" value="1"/>
</dbReference>
<evidence type="ECO:0000256" key="1">
    <source>
        <dbReference type="ARBA" id="ARBA00001931"/>
    </source>
</evidence>
<dbReference type="InterPro" id="IPR011047">
    <property type="entry name" value="Quinoprotein_ADH-like_sf"/>
</dbReference>
<protein>
    <submittedName>
        <fullName evidence="6">Pyrroloquinoline quinone-dependent dehydrogenase</fullName>
    </submittedName>
</protein>
<dbReference type="RefSeq" id="WP_380022994.1">
    <property type="nucleotide sequence ID" value="NZ_JBHSHD010000019.1"/>
</dbReference>
<reference evidence="7" key="1">
    <citation type="journal article" date="2019" name="Int. J. Syst. Evol. Microbiol.">
        <title>The Global Catalogue of Microorganisms (GCM) 10K type strain sequencing project: providing services to taxonomists for standard genome sequencing and annotation.</title>
        <authorList>
            <consortium name="The Broad Institute Genomics Platform"/>
            <consortium name="The Broad Institute Genome Sequencing Center for Infectious Disease"/>
            <person name="Wu L."/>
            <person name="Ma J."/>
        </authorList>
    </citation>
    <scope>NUCLEOTIDE SEQUENCE [LARGE SCALE GENOMIC DNA]</scope>
    <source>
        <strain evidence="7">CCUG 30340</strain>
    </source>
</reference>
<feature type="signal peptide" evidence="4">
    <location>
        <begin position="1"/>
        <end position="19"/>
    </location>
</feature>
<dbReference type="CDD" id="cd10280">
    <property type="entry name" value="PQQ_mGDH"/>
    <property type="match status" value="1"/>
</dbReference>
<keyword evidence="3" id="KW-0560">Oxidoreductase</keyword>
<comment type="cofactor">
    <cofactor evidence="1">
        <name>pyrroloquinoline quinone</name>
        <dbReference type="ChEBI" id="CHEBI:58442"/>
    </cofactor>
</comment>
<comment type="similarity">
    <text evidence="2">Belongs to the bacterial PQQ dehydrogenase family.</text>
</comment>
<evidence type="ECO:0000313" key="7">
    <source>
        <dbReference type="Proteomes" id="UP001595886"/>
    </source>
</evidence>
<dbReference type="InterPro" id="IPR002372">
    <property type="entry name" value="PQQ_rpt_dom"/>
</dbReference>
<feature type="chain" id="PRO_5045259638" evidence="4">
    <location>
        <begin position="20"/>
        <end position="658"/>
    </location>
</feature>
<comment type="caution">
    <text evidence="6">The sequence shown here is derived from an EMBL/GenBank/DDBJ whole genome shotgun (WGS) entry which is preliminary data.</text>
</comment>
<gene>
    <name evidence="6" type="ORF">ACFO6Q_20025</name>
</gene>
<dbReference type="SUPFAM" id="SSF50998">
    <property type="entry name" value="Quinoprotein alcohol dehydrogenase-like"/>
    <property type="match status" value="1"/>
</dbReference>
<dbReference type="InterPro" id="IPR017511">
    <property type="entry name" value="PQQ_mDH"/>
</dbReference>
<organism evidence="6 7">
    <name type="scientific">Dokdonella ginsengisoli</name>
    <dbReference type="NCBI Taxonomy" id="363846"/>
    <lineage>
        <taxon>Bacteria</taxon>
        <taxon>Pseudomonadati</taxon>
        <taxon>Pseudomonadota</taxon>
        <taxon>Gammaproteobacteria</taxon>
        <taxon>Lysobacterales</taxon>
        <taxon>Rhodanobacteraceae</taxon>
        <taxon>Dokdonella</taxon>
    </lineage>
</organism>
<evidence type="ECO:0000259" key="5">
    <source>
        <dbReference type="Pfam" id="PF01011"/>
    </source>
</evidence>
<evidence type="ECO:0000256" key="4">
    <source>
        <dbReference type="SAM" id="SignalP"/>
    </source>
</evidence>
<feature type="domain" description="Pyrrolo-quinoline quinone repeat" evidence="5">
    <location>
        <begin position="25"/>
        <end position="631"/>
    </location>
</feature>
<dbReference type="Proteomes" id="UP001595886">
    <property type="component" value="Unassembled WGS sequence"/>
</dbReference>
<keyword evidence="7" id="KW-1185">Reference proteome</keyword>
<evidence type="ECO:0000313" key="6">
    <source>
        <dbReference type="EMBL" id="MFC4822617.1"/>
    </source>
</evidence>
<dbReference type="Gene3D" id="2.140.10.10">
    <property type="entry name" value="Quinoprotein alcohol dehydrogenase-like superfamily"/>
    <property type="match status" value="2"/>
</dbReference>